<keyword evidence="2" id="KW-1185">Reference proteome</keyword>
<dbReference type="AlphaFoldDB" id="A0A841C537"/>
<dbReference type="EMBL" id="JACHJN010000001">
    <property type="protein sequence ID" value="MBB5953642.1"/>
    <property type="molecule type" value="Genomic_DNA"/>
</dbReference>
<evidence type="ECO:0000313" key="2">
    <source>
        <dbReference type="Proteomes" id="UP000547510"/>
    </source>
</evidence>
<name>A0A841C537_9PSEU</name>
<gene>
    <name evidence="1" type="ORF">FHS29_000212</name>
</gene>
<dbReference type="Proteomes" id="UP000547510">
    <property type="component" value="Unassembled WGS sequence"/>
</dbReference>
<reference evidence="1 2" key="1">
    <citation type="submission" date="2020-08" db="EMBL/GenBank/DDBJ databases">
        <title>Genomic Encyclopedia of Type Strains, Phase III (KMG-III): the genomes of soil and plant-associated and newly described type strains.</title>
        <authorList>
            <person name="Whitman W."/>
        </authorList>
    </citation>
    <scope>NUCLEOTIDE SEQUENCE [LARGE SCALE GENOMIC DNA]</scope>
    <source>
        <strain evidence="1 2">CECT 8640</strain>
    </source>
</reference>
<accession>A0A841C537</accession>
<evidence type="ECO:0000313" key="1">
    <source>
        <dbReference type="EMBL" id="MBB5953642.1"/>
    </source>
</evidence>
<proteinExistence type="predicted"/>
<comment type="caution">
    <text evidence="1">The sequence shown here is derived from an EMBL/GenBank/DDBJ whole genome shotgun (WGS) entry which is preliminary data.</text>
</comment>
<organism evidence="1 2">
    <name type="scientific">Saccharothrix tamanrassetensis</name>
    <dbReference type="NCBI Taxonomy" id="1051531"/>
    <lineage>
        <taxon>Bacteria</taxon>
        <taxon>Bacillati</taxon>
        <taxon>Actinomycetota</taxon>
        <taxon>Actinomycetes</taxon>
        <taxon>Pseudonocardiales</taxon>
        <taxon>Pseudonocardiaceae</taxon>
        <taxon>Saccharothrix</taxon>
    </lineage>
</organism>
<sequence length="73" mass="7509">MDVGTFGGNCDGRWPGGRSAVGVVLRARVAGTVVVSTGVVDAAVIDTGPVGDRLGVRSTGAAVVKYHERRRRS</sequence>
<protein>
    <submittedName>
        <fullName evidence="1">Uncharacterized protein</fullName>
    </submittedName>
</protein>